<reference evidence="2 3" key="1">
    <citation type="journal article" date="2018" name="Nat. Ecol. Evol.">
        <title>Genomic signatures of mitonuclear coevolution across populations of Tigriopus californicus.</title>
        <authorList>
            <person name="Barreto F.S."/>
            <person name="Watson E.T."/>
            <person name="Lima T.G."/>
            <person name="Willett C.S."/>
            <person name="Edmands S."/>
            <person name="Li W."/>
            <person name="Burton R.S."/>
        </authorList>
    </citation>
    <scope>NUCLEOTIDE SEQUENCE [LARGE SCALE GENOMIC DNA]</scope>
    <source>
        <strain evidence="2 3">San Diego</strain>
    </source>
</reference>
<organism evidence="2 3">
    <name type="scientific">Tigriopus californicus</name>
    <name type="common">Marine copepod</name>
    <dbReference type="NCBI Taxonomy" id="6832"/>
    <lineage>
        <taxon>Eukaryota</taxon>
        <taxon>Metazoa</taxon>
        <taxon>Ecdysozoa</taxon>
        <taxon>Arthropoda</taxon>
        <taxon>Crustacea</taxon>
        <taxon>Multicrustacea</taxon>
        <taxon>Hexanauplia</taxon>
        <taxon>Copepoda</taxon>
        <taxon>Harpacticoida</taxon>
        <taxon>Harpacticidae</taxon>
        <taxon>Tigriopus</taxon>
    </lineage>
</organism>
<feature type="compositionally biased region" description="Basic and acidic residues" evidence="1">
    <location>
        <begin position="421"/>
        <end position="431"/>
    </location>
</feature>
<gene>
    <name evidence="2" type="ORF">TCAL_11068</name>
</gene>
<evidence type="ECO:0000313" key="3">
    <source>
        <dbReference type="Proteomes" id="UP000318571"/>
    </source>
</evidence>
<sequence>MPYRVPKGVPRGPRGSFTGSNRDPTSSQEVETSGSGRILSPNALRQAGLQKGGLLDTPSLLPPSLTAGRQTREGASGGGARGGDWGGSDSGRYKDGGRPRPRGGVPLAEESWPMAEFEERLIHGDIFRVNWNHSMEVIFDDPVSKTMHVALSKQRSDSANTKPSVGARVICTVFWEMTGSPPVPQFFAKNVREVKRKAGLPFMGHLLPTFTKMVLKTEEKSRPKPAASPCSVKTPLPALSRGFIAQRCQYNIVGEYQSRDETRANFLIHQKMHGEGEAQLKAYFELDKEIAVFRPGATKPEKMTGKELVELIKLHNCFTLDIMSVDNGQTWQVDTLSLKPEPKGDQEAQKEPNNSLKTPQNDNECLVSENALMSLDIIGSLISESVDSCQINISAHDDNDVSPKPKEIPTDAFEAKVISDPDVEDSGHKVGAETNGDHPSSTTDTSMEVLVPESHNSEMLNISSPVEVTSELEEAVKGKEVLYIVHRNNGDNEQVNDIEAQAKQDLEEGQDFEDYQEDDSVSTVSSSRSVIAQLPVQPSDDPPTVFPQEKVISISDLNANILEARTSSITSTDQDLRDPKSIESVTEGVDGIELAIRNGMEYVRLFYRFIRLPPELESTWLAEFERSFI</sequence>
<evidence type="ECO:0000256" key="1">
    <source>
        <dbReference type="SAM" id="MobiDB-lite"/>
    </source>
</evidence>
<evidence type="ECO:0000313" key="2">
    <source>
        <dbReference type="EMBL" id="TRY78507.1"/>
    </source>
</evidence>
<feature type="compositionally biased region" description="Polar residues" evidence="1">
    <location>
        <begin position="351"/>
        <end position="362"/>
    </location>
</feature>
<feature type="compositionally biased region" description="Polar residues" evidence="1">
    <location>
        <begin position="17"/>
        <end position="35"/>
    </location>
</feature>
<feature type="compositionally biased region" description="Acidic residues" evidence="1">
    <location>
        <begin position="508"/>
        <end position="520"/>
    </location>
</feature>
<accession>A0A553PLE5</accession>
<feature type="region of interest" description="Disordered" evidence="1">
    <location>
        <begin position="1"/>
        <end position="107"/>
    </location>
</feature>
<name>A0A553PLE5_TIGCA</name>
<keyword evidence="3" id="KW-1185">Reference proteome</keyword>
<protein>
    <submittedName>
        <fullName evidence="2">Uncharacterized protein</fullName>
    </submittedName>
</protein>
<dbReference type="Proteomes" id="UP000318571">
    <property type="component" value="Chromosome 11"/>
</dbReference>
<comment type="caution">
    <text evidence="2">The sequence shown here is derived from an EMBL/GenBank/DDBJ whole genome shotgun (WGS) entry which is preliminary data.</text>
</comment>
<feature type="region of interest" description="Disordered" evidence="1">
    <location>
        <begin position="508"/>
        <end position="527"/>
    </location>
</feature>
<proteinExistence type="predicted"/>
<feature type="compositionally biased region" description="Basic and acidic residues" evidence="1">
    <location>
        <begin position="340"/>
        <end position="350"/>
    </location>
</feature>
<dbReference type="EMBL" id="VCGU01000003">
    <property type="protein sequence ID" value="TRY78507.1"/>
    <property type="molecule type" value="Genomic_DNA"/>
</dbReference>
<feature type="region of interest" description="Disordered" evidence="1">
    <location>
        <begin position="338"/>
        <end position="362"/>
    </location>
</feature>
<feature type="compositionally biased region" description="Gly residues" evidence="1">
    <location>
        <begin position="75"/>
        <end position="89"/>
    </location>
</feature>
<feature type="compositionally biased region" description="Low complexity" evidence="1">
    <location>
        <begin position="54"/>
        <end position="66"/>
    </location>
</feature>
<feature type="region of interest" description="Disordered" evidence="1">
    <location>
        <begin position="421"/>
        <end position="445"/>
    </location>
</feature>
<dbReference type="AlphaFoldDB" id="A0A553PLE5"/>